<dbReference type="InterPro" id="IPR023211">
    <property type="entry name" value="DNA_pol_palm_dom_sf"/>
</dbReference>
<gene>
    <name evidence="6" type="ORF">LAZ67_8002766</name>
</gene>
<dbReference type="PANTHER" id="PTHR45812:SF1">
    <property type="entry name" value="DNA POLYMERASE ZETA CATALYTIC SUBUNIT"/>
    <property type="match status" value="1"/>
</dbReference>
<feature type="domain" description="DNA-directed DNA polymerase family B multifunctional" evidence="5">
    <location>
        <begin position="118"/>
        <end position="191"/>
    </location>
</feature>
<keyword evidence="4" id="KW-0239">DNA-directed DNA polymerase</keyword>
<evidence type="ECO:0000313" key="7">
    <source>
        <dbReference type="Proteomes" id="UP001235939"/>
    </source>
</evidence>
<reference evidence="6 7" key="1">
    <citation type="submission" date="2022-01" db="EMBL/GenBank/DDBJ databases">
        <title>A chromosomal length assembly of Cordylochernes scorpioides.</title>
        <authorList>
            <person name="Zeh D."/>
            <person name="Zeh J."/>
        </authorList>
    </citation>
    <scope>NUCLEOTIDE SEQUENCE [LARGE SCALE GENOMIC DNA]</scope>
    <source>
        <strain evidence="6">IN4F17</strain>
        <tissue evidence="6">Whole Body</tissue>
    </source>
</reference>
<protein>
    <recommendedName>
        <fullName evidence="1">DNA-directed DNA polymerase</fullName>
        <ecNumber evidence="1">2.7.7.7</ecNumber>
    </recommendedName>
</protein>
<dbReference type="EMBL" id="CP092870">
    <property type="protein sequence ID" value="UYV71367.1"/>
    <property type="molecule type" value="Genomic_DNA"/>
</dbReference>
<keyword evidence="2" id="KW-0808">Transferase</keyword>
<dbReference type="EC" id="2.7.7.7" evidence="1"/>
<dbReference type="PANTHER" id="PTHR45812">
    <property type="entry name" value="DNA POLYMERASE ZETA CATALYTIC SUBUNIT"/>
    <property type="match status" value="1"/>
</dbReference>
<dbReference type="InterPro" id="IPR043502">
    <property type="entry name" value="DNA/RNA_pol_sf"/>
</dbReference>
<evidence type="ECO:0000256" key="3">
    <source>
        <dbReference type="ARBA" id="ARBA00022695"/>
    </source>
</evidence>
<organism evidence="6 7">
    <name type="scientific">Cordylochernes scorpioides</name>
    <dbReference type="NCBI Taxonomy" id="51811"/>
    <lineage>
        <taxon>Eukaryota</taxon>
        <taxon>Metazoa</taxon>
        <taxon>Ecdysozoa</taxon>
        <taxon>Arthropoda</taxon>
        <taxon>Chelicerata</taxon>
        <taxon>Arachnida</taxon>
        <taxon>Pseudoscorpiones</taxon>
        <taxon>Cheliferoidea</taxon>
        <taxon>Chernetidae</taxon>
        <taxon>Cordylochernes</taxon>
    </lineage>
</organism>
<dbReference type="Pfam" id="PF00136">
    <property type="entry name" value="DNA_pol_B"/>
    <property type="match status" value="1"/>
</dbReference>
<dbReference type="InterPro" id="IPR017964">
    <property type="entry name" value="DNA-dir_DNA_pol_B_CS"/>
</dbReference>
<name>A0ABY6KR76_9ARAC</name>
<dbReference type="SUPFAM" id="SSF56672">
    <property type="entry name" value="DNA/RNA polymerases"/>
    <property type="match status" value="1"/>
</dbReference>
<accession>A0ABY6KR76</accession>
<evidence type="ECO:0000256" key="2">
    <source>
        <dbReference type="ARBA" id="ARBA00022679"/>
    </source>
</evidence>
<keyword evidence="3" id="KW-0548">Nucleotidyltransferase</keyword>
<proteinExistence type="predicted"/>
<dbReference type="Gene3D" id="3.90.1600.10">
    <property type="entry name" value="Palm domain of DNA polymerase"/>
    <property type="match status" value="1"/>
</dbReference>
<evidence type="ECO:0000256" key="4">
    <source>
        <dbReference type="ARBA" id="ARBA00022932"/>
    </source>
</evidence>
<evidence type="ECO:0000256" key="1">
    <source>
        <dbReference type="ARBA" id="ARBA00012417"/>
    </source>
</evidence>
<evidence type="ECO:0000313" key="6">
    <source>
        <dbReference type="EMBL" id="UYV71367.1"/>
    </source>
</evidence>
<dbReference type="PROSITE" id="PS00116">
    <property type="entry name" value="DNA_POLYMERASE_B"/>
    <property type="match status" value="1"/>
</dbReference>
<keyword evidence="7" id="KW-1185">Reference proteome</keyword>
<dbReference type="Proteomes" id="UP001235939">
    <property type="component" value="Chromosome 08"/>
</dbReference>
<dbReference type="InterPro" id="IPR006134">
    <property type="entry name" value="DNA-dir_DNA_pol_B_multi_dom"/>
</dbReference>
<evidence type="ECO:0000259" key="5">
    <source>
        <dbReference type="Pfam" id="PF00136"/>
    </source>
</evidence>
<dbReference type="InterPro" id="IPR030559">
    <property type="entry name" value="PolZ_Rev3"/>
</dbReference>
<sequence>MANSLDVLISQSSMYHLTAVGIGVLPPYKNDRLSVWLVSTVEVNHHLKSYLSTLQLGRPRSFCTNLPEISCNCCESGVVAGAGEQSEHLPQWGGVCEVRSEDRSVAPVLTAVWWQLGESIVGKARQTLERAIKFVNSMHKWKAKVVYGDTDSLFVHLPGRTREEAFRIGQQIADAVTSQNPRPVKLKFEKVS</sequence>